<reference evidence="2 3" key="1">
    <citation type="submission" date="2022-04" db="EMBL/GenBank/DDBJ databases">
        <title>Human microbiome associated bacterial genomes.</title>
        <authorList>
            <person name="Sandstrom S."/>
            <person name="Salamzade R."/>
            <person name="Kalan L.R."/>
        </authorList>
    </citation>
    <scope>NUCLEOTIDE SEQUENCE [LARGE SCALE GENOMIC DNA]</scope>
    <source>
        <strain evidence="3">p3-SID1799</strain>
    </source>
</reference>
<protein>
    <recommendedName>
        <fullName evidence="4">Helix-turn-helix domain-containing protein</fullName>
    </recommendedName>
</protein>
<evidence type="ECO:0000313" key="2">
    <source>
        <dbReference type="EMBL" id="MCT2041934.1"/>
    </source>
</evidence>
<gene>
    <name evidence="2" type="ORF">M3D15_01050</name>
</gene>
<proteinExistence type="predicted"/>
<dbReference type="RefSeq" id="WP_260103671.1">
    <property type="nucleotide sequence ID" value="NZ_JALXSQ010000002.1"/>
</dbReference>
<name>A0ABT2HUE0_9MICO</name>
<dbReference type="Proteomes" id="UP001525379">
    <property type="component" value="Unassembled WGS sequence"/>
</dbReference>
<sequence>MEATVGADGKERPARRRELVQYLSGQGMSNRVIAPIVGADRRTVDRDLARGAFAPPEHEVIADPLTGEVLELGSDGLTDEERATQTAKILAVQQVYLYKARAPPQAGERGPNAPGGGSGTSGGF</sequence>
<feature type="region of interest" description="Disordered" evidence="1">
    <location>
        <begin position="102"/>
        <end position="124"/>
    </location>
</feature>
<evidence type="ECO:0000256" key="1">
    <source>
        <dbReference type="SAM" id="MobiDB-lite"/>
    </source>
</evidence>
<dbReference type="EMBL" id="JALXSQ010000002">
    <property type="protein sequence ID" value="MCT2041934.1"/>
    <property type="molecule type" value="Genomic_DNA"/>
</dbReference>
<evidence type="ECO:0000313" key="3">
    <source>
        <dbReference type="Proteomes" id="UP001525379"/>
    </source>
</evidence>
<comment type="caution">
    <text evidence="2">The sequence shown here is derived from an EMBL/GenBank/DDBJ whole genome shotgun (WGS) entry which is preliminary data.</text>
</comment>
<evidence type="ECO:0008006" key="4">
    <source>
        <dbReference type="Google" id="ProtNLM"/>
    </source>
</evidence>
<keyword evidence="3" id="KW-1185">Reference proteome</keyword>
<organism evidence="2 3">
    <name type="scientific">Pseudoclavibacter albus</name>
    <dbReference type="NCBI Taxonomy" id="272241"/>
    <lineage>
        <taxon>Bacteria</taxon>
        <taxon>Bacillati</taxon>
        <taxon>Actinomycetota</taxon>
        <taxon>Actinomycetes</taxon>
        <taxon>Micrococcales</taxon>
        <taxon>Microbacteriaceae</taxon>
        <taxon>Pseudoclavibacter</taxon>
    </lineage>
</organism>
<accession>A0ABT2HUE0</accession>
<feature type="compositionally biased region" description="Gly residues" evidence="1">
    <location>
        <begin position="113"/>
        <end position="124"/>
    </location>
</feature>